<evidence type="ECO:0000256" key="3">
    <source>
        <dbReference type="ARBA" id="ARBA00022452"/>
    </source>
</evidence>
<evidence type="ECO:0000256" key="4">
    <source>
        <dbReference type="ARBA" id="ARBA00022692"/>
    </source>
</evidence>
<keyword evidence="2 8" id="KW-0813">Transport</keyword>
<feature type="domain" description="TonB-dependent receptor-like beta-barrel" evidence="11">
    <location>
        <begin position="490"/>
        <end position="908"/>
    </location>
</feature>
<evidence type="ECO:0000313" key="13">
    <source>
        <dbReference type="EMBL" id="KOE97614.1"/>
    </source>
</evidence>
<keyword evidence="6 8" id="KW-0472">Membrane</keyword>
<accession>A0A0L8A664</accession>
<evidence type="ECO:0000256" key="1">
    <source>
        <dbReference type="ARBA" id="ARBA00004571"/>
    </source>
</evidence>
<evidence type="ECO:0000256" key="10">
    <source>
        <dbReference type="SAM" id="SignalP"/>
    </source>
</evidence>
<evidence type="ECO:0000256" key="7">
    <source>
        <dbReference type="ARBA" id="ARBA00023237"/>
    </source>
</evidence>
<protein>
    <submittedName>
        <fullName evidence="13">TonB-dependent receptor</fullName>
    </submittedName>
</protein>
<evidence type="ECO:0000259" key="12">
    <source>
        <dbReference type="Pfam" id="PF07715"/>
    </source>
</evidence>
<reference evidence="13 14" key="1">
    <citation type="journal article" date="2012" name="J. Bacteriol.">
        <title>Genome sequence of a novel nicotine-degrading strain, Pseudomonas geniculata N1.</title>
        <authorList>
            <person name="Tang H."/>
            <person name="Yu H."/>
            <person name="Tai C."/>
            <person name="Huang K."/>
            <person name="Liu Y."/>
            <person name="Wang L."/>
            <person name="Yao Y."/>
            <person name="Wu G."/>
            <person name="Xu P."/>
        </authorList>
    </citation>
    <scope>NUCLEOTIDE SEQUENCE [LARGE SCALE GENOMIC DNA]</scope>
    <source>
        <strain evidence="13 14">N1</strain>
    </source>
</reference>
<dbReference type="InterPro" id="IPR037066">
    <property type="entry name" value="Plug_dom_sf"/>
</dbReference>
<dbReference type="Pfam" id="PF07715">
    <property type="entry name" value="Plug"/>
    <property type="match status" value="1"/>
</dbReference>
<feature type="signal peptide" evidence="10">
    <location>
        <begin position="1"/>
        <end position="26"/>
    </location>
</feature>
<keyword evidence="13" id="KW-0675">Receptor</keyword>
<dbReference type="Gene3D" id="2.170.130.10">
    <property type="entry name" value="TonB-dependent receptor, plug domain"/>
    <property type="match status" value="1"/>
</dbReference>
<dbReference type="InterPro" id="IPR036942">
    <property type="entry name" value="Beta-barrel_TonB_sf"/>
</dbReference>
<keyword evidence="4 8" id="KW-0812">Transmembrane</keyword>
<evidence type="ECO:0000256" key="5">
    <source>
        <dbReference type="ARBA" id="ARBA00023077"/>
    </source>
</evidence>
<dbReference type="Gene3D" id="2.40.170.20">
    <property type="entry name" value="TonB-dependent receptor, beta-barrel domain"/>
    <property type="match status" value="1"/>
</dbReference>
<dbReference type="RefSeq" id="WP_010481258.1">
    <property type="nucleotide sequence ID" value="NZ_AJLO02000041.1"/>
</dbReference>
<comment type="similarity">
    <text evidence="8 9">Belongs to the TonB-dependent receptor family.</text>
</comment>
<dbReference type="InterPro" id="IPR000531">
    <property type="entry name" value="Beta-barrel_TonB"/>
</dbReference>
<name>A0A0L8A664_9GAMM</name>
<dbReference type="PANTHER" id="PTHR47234">
    <property type="match status" value="1"/>
</dbReference>
<evidence type="ECO:0000256" key="2">
    <source>
        <dbReference type="ARBA" id="ARBA00022448"/>
    </source>
</evidence>
<keyword evidence="3 8" id="KW-1134">Transmembrane beta strand</keyword>
<evidence type="ECO:0000256" key="6">
    <source>
        <dbReference type="ARBA" id="ARBA00023136"/>
    </source>
</evidence>
<dbReference type="OrthoDB" id="6276154at2"/>
<feature type="domain" description="TonB-dependent receptor plug" evidence="12">
    <location>
        <begin position="53"/>
        <end position="165"/>
    </location>
</feature>
<dbReference type="PROSITE" id="PS52016">
    <property type="entry name" value="TONB_DEPENDENT_REC_3"/>
    <property type="match status" value="1"/>
</dbReference>
<keyword evidence="10" id="KW-0732">Signal</keyword>
<dbReference type="InterPro" id="IPR039426">
    <property type="entry name" value="TonB-dep_rcpt-like"/>
</dbReference>
<dbReference type="Pfam" id="PF00593">
    <property type="entry name" value="TonB_dep_Rec_b-barrel"/>
    <property type="match status" value="1"/>
</dbReference>
<organism evidence="13 14">
    <name type="scientific">Stenotrophomonas geniculata N1</name>
    <dbReference type="NCBI Taxonomy" id="1167641"/>
    <lineage>
        <taxon>Bacteria</taxon>
        <taxon>Pseudomonadati</taxon>
        <taxon>Pseudomonadota</taxon>
        <taxon>Gammaproteobacteria</taxon>
        <taxon>Lysobacterales</taxon>
        <taxon>Lysobacteraceae</taxon>
        <taxon>Stenotrophomonas</taxon>
    </lineage>
</organism>
<dbReference type="PANTHER" id="PTHR47234:SF2">
    <property type="entry name" value="TONB-DEPENDENT RECEPTOR"/>
    <property type="match status" value="1"/>
</dbReference>
<evidence type="ECO:0000256" key="8">
    <source>
        <dbReference type="PROSITE-ProRule" id="PRU01360"/>
    </source>
</evidence>
<sequence>MHYKYTLLSLAVGTALAAAWSPAAHAQDDGDKTPKNLDRIQVTGSAIRSVDIETQQPIIAITRTMIEQQGFTTIADLLQNLTSTGAPAISRARALSSGENVGGYYVDIRNLGATRTLVLVNGKRLGATTSGLQDLSQIPMSAVERIDVLKDGASSLYGSDAIAGVVNIITRKNYEGLEVSMQHGQFSQGDGKDSTFSLVTGARGERGGYTLALEYQKSDPVFARDREFSRYGGAGPSYPGADWSNISQNGSWCDPALYKCNTGDAVFKTLNRGGDPKNPNDYHPITPAEFANGNDQMHLQTGIERRSLFLSTDYALSGQIKFAADIGYNERTTDQQIAGYPYQSTKFGTPLDAASVFNPLDHGIAFNRRLWEVPRTTESKLKSLRIAPSLSGYFELGAKTYDWEVGALFNRNEVTKTGRGDMSLIASRQALGPSYLDANGVARCGTAASPVTGCLAWNPLLPYGVAGAGSLSDPELQRFLFPTFNDTGITKTRSYFANISGPVIELPAGDLSVALGYQYRKEEGRFVPDAFAQSRQSTALGASTTSGEYSLNEFFAEVNVPVLRDLPFAKELTVNLATRYSDYSNFGNTTNSKASFAWRPIEELMIRGTFAEGFRAPSISDLYGGMGTSFETYVDPCGTGATNSVNGNAACNAAGVPLGYQQLNQSLKPCASYPCATPDEFTTGSNAKLRPEESKSKTVGVVWSPRWVDGLDINLDWYSYKITNMIIEDSVDRILRDCYVLGNSSRCGSIRRAGDGHITSMFYGLANLGSMETEGWDLGIHYRLPEFSFGRFTIDLQNSYVSKYDEENQNSAGDTIMMGRIGRPGIFRLRSNLGVNWQLGNFSTQYTVRYYSGMAESCVPNRPCSLPDRYAYGEPDALRKVGSNAFHDIQVSYRLPWDGTVALGSNNVFNHQGPIMFSKPSSSFPYYGGFDIGRTVYVKYSQRF</sequence>
<dbReference type="InterPro" id="IPR012910">
    <property type="entry name" value="Plug_dom"/>
</dbReference>
<keyword evidence="7 8" id="KW-0998">Cell outer membrane</keyword>
<comment type="caution">
    <text evidence="13">The sequence shown here is derived from an EMBL/GenBank/DDBJ whole genome shotgun (WGS) entry which is preliminary data.</text>
</comment>
<evidence type="ECO:0000256" key="9">
    <source>
        <dbReference type="RuleBase" id="RU003357"/>
    </source>
</evidence>
<proteinExistence type="inferred from homology"/>
<dbReference type="EMBL" id="AJLO02000041">
    <property type="protein sequence ID" value="KOE97614.1"/>
    <property type="molecule type" value="Genomic_DNA"/>
</dbReference>
<comment type="subcellular location">
    <subcellularLocation>
        <location evidence="1 8">Cell outer membrane</location>
        <topology evidence="1 8">Multi-pass membrane protein</topology>
    </subcellularLocation>
</comment>
<gene>
    <name evidence="13" type="ORF">W7K_19235</name>
</gene>
<dbReference type="GO" id="GO:0009279">
    <property type="term" value="C:cell outer membrane"/>
    <property type="evidence" value="ECO:0007669"/>
    <property type="project" value="UniProtKB-SubCell"/>
</dbReference>
<keyword evidence="5 9" id="KW-0798">TonB box</keyword>
<dbReference type="SUPFAM" id="SSF56935">
    <property type="entry name" value="Porins"/>
    <property type="match status" value="1"/>
</dbReference>
<evidence type="ECO:0000259" key="11">
    <source>
        <dbReference type="Pfam" id="PF00593"/>
    </source>
</evidence>
<dbReference type="Proteomes" id="UP000036890">
    <property type="component" value="Unassembled WGS sequence"/>
</dbReference>
<feature type="chain" id="PRO_5005579467" evidence="10">
    <location>
        <begin position="27"/>
        <end position="944"/>
    </location>
</feature>
<evidence type="ECO:0000313" key="14">
    <source>
        <dbReference type="Proteomes" id="UP000036890"/>
    </source>
</evidence>
<dbReference type="AlphaFoldDB" id="A0A0L8A664"/>